<sequence>MAPSSSTTTLVVLLFRLVALSVGETICGYISGLYTASLTCNLGYECGWNTYVWAMNCCKQPTSCNYIQTCIPYSRFANFDANFTSEPYTTYYSNSNEPYCLTKEFIVDYGERYYYELNCHTSKGLISVYDTYTTDDFPGSTFSPAPIPSWTEAPITSKDVRVQTYIEPADGTQTKEVPIVLSADKPIEDVPSATEHSGVQQEAPSGTDSITPTEWSQDSNSDAMSSSRGDDVQQCQNGICSNPENNGNIVLINNRASSSQSESRM</sequence>
<evidence type="ECO:0000313" key="4">
    <source>
        <dbReference type="Proteomes" id="UP000800093"/>
    </source>
</evidence>
<feature type="compositionally biased region" description="Low complexity" evidence="1">
    <location>
        <begin position="216"/>
        <end position="227"/>
    </location>
</feature>
<dbReference type="AlphaFoldDB" id="A0A9P4K749"/>
<feature type="compositionally biased region" description="Polar residues" evidence="1">
    <location>
        <begin position="194"/>
        <end position="215"/>
    </location>
</feature>
<evidence type="ECO:0000313" key="3">
    <source>
        <dbReference type="EMBL" id="KAF2263016.1"/>
    </source>
</evidence>
<evidence type="ECO:0000256" key="2">
    <source>
        <dbReference type="SAM" id="SignalP"/>
    </source>
</evidence>
<dbReference type="OrthoDB" id="3562210at2759"/>
<comment type="caution">
    <text evidence="3">The sequence shown here is derived from an EMBL/GenBank/DDBJ whole genome shotgun (WGS) entry which is preliminary data.</text>
</comment>
<feature type="signal peptide" evidence="2">
    <location>
        <begin position="1"/>
        <end position="23"/>
    </location>
</feature>
<name>A0A9P4K749_9PLEO</name>
<feature type="compositionally biased region" description="Polar residues" evidence="1">
    <location>
        <begin position="233"/>
        <end position="248"/>
    </location>
</feature>
<keyword evidence="4" id="KW-1185">Reference proteome</keyword>
<reference evidence="4" key="1">
    <citation type="journal article" date="2020" name="Stud. Mycol.">
        <title>101 Dothideomycetes genomes: A test case for predicting lifestyles and emergence of pathogens.</title>
        <authorList>
            <person name="Haridas S."/>
            <person name="Albert R."/>
            <person name="Binder M."/>
            <person name="Bloem J."/>
            <person name="LaButti K."/>
            <person name="Salamov A."/>
            <person name="Andreopoulos B."/>
            <person name="Baker S."/>
            <person name="Barry K."/>
            <person name="Bills G."/>
            <person name="Bluhm B."/>
            <person name="Cannon C."/>
            <person name="Castanera R."/>
            <person name="Culley D."/>
            <person name="Daum C."/>
            <person name="Ezra D."/>
            <person name="Gonzalez J."/>
            <person name="Henrissat B."/>
            <person name="Kuo A."/>
            <person name="Liang C."/>
            <person name="Lipzen A."/>
            <person name="Lutzoni F."/>
            <person name="Magnuson J."/>
            <person name="Mondo S."/>
            <person name="Nolan M."/>
            <person name="Ohm R."/>
            <person name="Pangilinan J."/>
            <person name="Park H.-J."/>
            <person name="Ramirez L."/>
            <person name="Alfaro M."/>
            <person name="Sun H."/>
            <person name="Tritt A."/>
            <person name="Yoshinaga Y."/>
            <person name="Zwiers L.-H."/>
            <person name="Turgeon B."/>
            <person name="Goodwin S."/>
            <person name="Spatafora J."/>
            <person name="Crous P."/>
            <person name="Grigoriev I."/>
        </authorList>
    </citation>
    <scope>NUCLEOTIDE SEQUENCE [LARGE SCALE GENOMIC DNA]</scope>
    <source>
        <strain evidence="4">CBS 304.66</strain>
    </source>
</reference>
<protein>
    <submittedName>
        <fullName evidence="3">Uncharacterized protein</fullName>
    </submittedName>
</protein>
<feature type="chain" id="PRO_5040192151" evidence="2">
    <location>
        <begin position="24"/>
        <end position="265"/>
    </location>
</feature>
<feature type="compositionally biased region" description="Polar residues" evidence="1">
    <location>
        <begin position="254"/>
        <end position="265"/>
    </location>
</feature>
<feature type="region of interest" description="Disordered" evidence="1">
    <location>
        <begin position="190"/>
        <end position="265"/>
    </location>
</feature>
<accession>A0A9P4K749</accession>
<gene>
    <name evidence="3" type="ORF">CC78DRAFT_617971</name>
</gene>
<dbReference type="Proteomes" id="UP000800093">
    <property type="component" value="Unassembled WGS sequence"/>
</dbReference>
<proteinExistence type="predicted"/>
<evidence type="ECO:0000256" key="1">
    <source>
        <dbReference type="SAM" id="MobiDB-lite"/>
    </source>
</evidence>
<dbReference type="EMBL" id="ML986632">
    <property type="protein sequence ID" value="KAF2263016.1"/>
    <property type="molecule type" value="Genomic_DNA"/>
</dbReference>
<organism evidence="3 4">
    <name type="scientific">Lojkania enalia</name>
    <dbReference type="NCBI Taxonomy" id="147567"/>
    <lineage>
        <taxon>Eukaryota</taxon>
        <taxon>Fungi</taxon>
        <taxon>Dikarya</taxon>
        <taxon>Ascomycota</taxon>
        <taxon>Pezizomycotina</taxon>
        <taxon>Dothideomycetes</taxon>
        <taxon>Pleosporomycetidae</taxon>
        <taxon>Pleosporales</taxon>
        <taxon>Pleosporales incertae sedis</taxon>
        <taxon>Lojkania</taxon>
    </lineage>
</organism>
<keyword evidence="2" id="KW-0732">Signal</keyword>